<dbReference type="OrthoDB" id="428785at2759"/>
<comment type="caution">
    <text evidence="2">The sequence shown here is derived from an EMBL/GenBank/DDBJ whole genome shotgun (WGS) entry which is preliminary data.</text>
</comment>
<dbReference type="EMBL" id="LSRX01001290">
    <property type="protein sequence ID" value="OLP81328.1"/>
    <property type="molecule type" value="Genomic_DNA"/>
</dbReference>
<gene>
    <name evidence="2" type="ORF">AK812_SmicGene38138</name>
</gene>
<sequence length="362" mass="39899">MHKSILSQRVVLLSGESRLYGRYCERKRPGTPLSPTVDDINPALPIIRLKPGIPALGGGHVSVLQLLARKEADKAAKQGLPHAARDSGAVQAQPQPGPPSAEEGARYLEVLIEEAAGTWLKEHGGGDCGGDVQKLMIAFLTDAYKCPRCVNLGAKKPHQYHSAWYYFVLAIDFFASGPQLGLKKFDATSGKAVSFGEDLKRKYEQIKSDQLQEKPKKGRFLEGLIEEAAWWRRLWRGRRLGNIKCLVKKLYLFLVIAEVCFIMELSDVGIELLQECADKAGSPPGFNDTEEGSELEFETEDEVESVKAALTPMQRAAVSNAETLLIMIQTPYMDLRIYFAIIPLPLAGHGPEPGIQSRGNCK</sequence>
<proteinExistence type="predicted"/>
<evidence type="ECO:0000256" key="1">
    <source>
        <dbReference type="SAM" id="MobiDB-lite"/>
    </source>
</evidence>
<evidence type="ECO:0000313" key="2">
    <source>
        <dbReference type="EMBL" id="OLP81328.1"/>
    </source>
</evidence>
<name>A0A1Q9CEH6_SYMMI</name>
<organism evidence="2 3">
    <name type="scientific">Symbiodinium microadriaticum</name>
    <name type="common">Dinoflagellate</name>
    <name type="synonym">Zooxanthella microadriatica</name>
    <dbReference type="NCBI Taxonomy" id="2951"/>
    <lineage>
        <taxon>Eukaryota</taxon>
        <taxon>Sar</taxon>
        <taxon>Alveolata</taxon>
        <taxon>Dinophyceae</taxon>
        <taxon>Suessiales</taxon>
        <taxon>Symbiodiniaceae</taxon>
        <taxon>Symbiodinium</taxon>
    </lineage>
</organism>
<keyword evidence="3" id="KW-1185">Reference proteome</keyword>
<dbReference type="AlphaFoldDB" id="A0A1Q9CEH6"/>
<reference evidence="2 3" key="1">
    <citation type="submission" date="2016-02" db="EMBL/GenBank/DDBJ databases">
        <title>Genome analysis of coral dinoflagellate symbionts highlights evolutionary adaptations to a symbiotic lifestyle.</title>
        <authorList>
            <person name="Aranda M."/>
            <person name="Li Y."/>
            <person name="Liew Y.J."/>
            <person name="Baumgarten S."/>
            <person name="Simakov O."/>
            <person name="Wilson M."/>
            <person name="Piel J."/>
            <person name="Ashoor H."/>
            <person name="Bougouffa S."/>
            <person name="Bajic V.B."/>
            <person name="Ryu T."/>
            <person name="Ravasi T."/>
            <person name="Bayer T."/>
            <person name="Micklem G."/>
            <person name="Kim H."/>
            <person name="Bhak J."/>
            <person name="Lajeunesse T.C."/>
            <person name="Voolstra C.R."/>
        </authorList>
    </citation>
    <scope>NUCLEOTIDE SEQUENCE [LARGE SCALE GENOMIC DNA]</scope>
    <source>
        <strain evidence="2 3">CCMP2467</strain>
    </source>
</reference>
<protein>
    <submittedName>
        <fullName evidence="2">Uncharacterized protein</fullName>
    </submittedName>
</protein>
<feature type="region of interest" description="Disordered" evidence="1">
    <location>
        <begin position="77"/>
        <end position="102"/>
    </location>
</feature>
<dbReference type="Proteomes" id="UP000186817">
    <property type="component" value="Unassembled WGS sequence"/>
</dbReference>
<evidence type="ECO:0000313" key="3">
    <source>
        <dbReference type="Proteomes" id="UP000186817"/>
    </source>
</evidence>
<accession>A0A1Q9CEH6</accession>